<evidence type="ECO:0000256" key="2">
    <source>
        <dbReference type="ARBA" id="ARBA00022723"/>
    </source>
</evidence>
<evidence type="ECO:0000256" key="5">
    <source>
        <dbReference type="ARBA" id="ARBA00022842"/>
    </source>
</evidence>
<keyword evidence="5 10" id="KW-0460">Magnesium</keyword>
<comment type="caution">
    <text evidence="11">The sequence shown here is derived from an EMBL/GenBank/DDBJ whole genome shotgun (WGS) entry which is preliminary data.</text>
</comment>
<dbReference type="Gene3D" id="1.20.120.920">
    <property type="entry name" value="CRISPR-associated endonuclease Cas1, C-terminal domain"/>
    <property type="match status" value="1"/>
</dbReference>
<evidence type="ECO:0000256" key="1">
    <source>
        <dbReference type="ARBA" id="ARBA00022722"/>
    </source>
</evidence>
<keyword evidence="3 10" id="KW-0255">Endonuclease</keyword>
<proteinExistence type="inferred from homology"/>
<dbReference type="GO" id="GO:0051607">
    <property type="term" value="P:defense response to virus"/>
    <property type="evidence" value="ECO:0007669"/>
    <property type="project" value="UniProtKB-UniRule"/>
</dbReference>
<dbReference type="RefSeq" id="WP_168935840.1">
    <property type="nucleotide sequence ID" value="NZ_JABAFY010000028.1"/>
</dbReference>
<dbReference type="Pfam" id="PF01867">
    <property type="entry name" value="Cas_Cas1"/>
    <property type="match status" value="1"/>
</dbReference>
<feature type="binding site" evidence="10">
    <location>
        <position position="205"/>
    </location>
    <ligand>
        <name>Mn(2+)</name>
        <dbReference type="ChEBI" id="CHEBI:29035"/>
    </ligand>
</feature>
<dbReference type="GO" id="GO:0046872">
    <property type="term" value="F:metal ion binding"/>
    <property type="evidence" value="ECO:0007669"/>
    <property type="project" value="UniProtKB-UniRule"/>
</dbReference>
<keyword evidence="2 10" id="KW-0479">Metal-binding</keyword>
<comment type="cofactor">
    <cofactor evidence="10">
        <name>Mg(2+)</name>
        <dbReference type="ChEBI" id="CHEBI:18420"/>
    </cofactor>
    <cofactor evidence="10">
        <name>Mn(2+)</name>
        <dbReference type="ChEBI" id="CHEBI:29035"/>
    </cofactor>
</comment>
<dbReference type="InterPro" id="IPR002729">
    <property type="entry name" value="CRISPR-assoc_Cas1"/>
</dbReference>
<dbReference type="Gene3D" id="3.100.10.20">
    <property type="entry name" value="CRISPR-associated endonuclease Cas1, N-terminal domain"/>
    <property type="match status" value="1"/>
</dbReference>
<comment type="similarity">
    <text evidence="10">Belongs to the CRISPR-associated endonuclease Cas1 family.</text>
</comment>
<organism evidence="11 12">
    <name type="scientific">Desulfovibrio piger</name>
    <dbReference type="NCBI Taxonomy" id="901"/>
    <lineage>
        <taxon>Bacteria</taxon>
        <taxon>Pseudomonadati</taxon>
        <taxon>Thermodesulfobacteriota</taxon>
        <taxon>Desulfovibrionia</taxon>
        <taxon>Desulfovibrionales</taxon>
        <taxon>Desulfovibrionaceae</taxon>
        <taxon>Desulfovibrio</taxon>
    </lineage>
</organism>
<evidence type="ECO:0000256" key="3">
    <source>
        <dbReference type="ARBA" id="ARBA00022759"/>
    </source>
</evidence>
<evidence type="ECO:0000256" key="9">
    <source>
        <dbReference type="ARBA" id="ARBA00038592"/>
    </source>
</evidence>
<evidence type="ECO:0000313" key="11">
    <source>
        <dbReference type="EMBL" id="NME52493.1"/>
    </source>
</evidence>
<keyword evidence="7 10" id="KW-0238">DNA-binding</keyword>
<dbReference type="InterPro" id="IPR042206">
    <property type="entry name" value="CRISPR-assoc_Cas1_C"/>
</dbReference>
<feature type="binding site" evidence="10">
    <location>
        <position position="220"/>
    </location>
    <ligand>
        <name>Mn(2+)</name>
        <dbReference type="ChEBI" id="CHEBI:29035"/>
    </ligand>
</feature>
<comment type="subunit">
    <text evidence="9 10">Homodimer, forms a heterotetramer with a Cas2 homodimer.</text>
</comment>
<dbReference type="GO" id="GO:0003677">
    <property type="term" value="F:DNA binding"/>
    <property type="evidence" value="ECO:0007669"/>
    <property type="project" value="UniProtKB-KW"/>
</dbReference>
<dbReference type="AlphaFoldDB" id="A0A848CJL0"/>
<protein>
    <recommendedName>
        <fullName evidence="10">CRISPR-associated endonuclease Cas1</fullName>
        <ecNumber evidence="10">3.1.-.-</ecNumber>
    </recommendedName>
</protein>
<gene>
    <name evidence="10 11" type="primary">cas1</name>
    <name evidence="11" type="ORF">HF854_08135</name>
</gene>
<dbReference type="GO" id="GO:0004520">
    <property type="term" value="F:DNA endonuclease activity"/>
    <property type="evidence" value="ECO:0007669"/>
    <property type="project" value="InterPro"/>
</dbReference>
<dbReference type="InterPro" id="IPR042211">
    <property type="entry name" value="CRISPR-assoc_Cas1_N"/>
</dbReference>
<name>A0A848CJL0_9BACT</name>
<reference evidence="11 12" key="1">
    <citation type="submission" date="2020-04" db="EMBL/GenBank/DDBJ databases">
        <authorList>
            <person name="Hitch T.C.A."/>
            <person name="Wylensek D."/>
            <person name="Clavel T."/>
        </authorList>
    </citation>
    <scope>NUCLEOTIDE SEQUENCE [LARGE SCALE GENOMIC DNA]</scope>
    <source>
        <strain evidence="11 12">PG-251-APC-1</strain>
    </source>
</reference>
<dbReference type="PANTHER" id="PTHR34353">
    <property type="entry name" value="CRISPR-ASSOCIATED ENDONUCLEASE CAS1 1"/>
    <property type="match status" value="1"/>
</dbReference>
<dbReference type="InterPro" id="IPR019855">
    <property type="entry name" value="CRISPR-assoc_Cas1_NMENI"/>
</dbReference>
<comment type="function">
    <text evidence="10">CRISPR (clustered regularly interspaced short palindromic repeat), is an adaptive immune system that provides protection against mobile genetic elements (viruses, transposable elements and conjugative plasmids). CRISPR clusters contain spacers, sequences complementary to antecedent mobile elements, and target invading nucleic acids. CRISPR clusters are transcribed and processed into CRISPR RNA (crRNA). Acts as a dsDNA endonuclease. Involved in the integration of spacer DNA into the CRISPR cassette.</text>
</comment>
<keyword evidence="8 10" id="KW-0464">Manganese</keyword>
<evidence type="ECO:0000313" key="12">
    <source>
        <dbReference type="Proteomes" id="UP000522333"/>
    </source>
</evidence>
<dbReference type="InterPro" id="IPR050646">
    <property type="entry name" value="Cas1"/>
</dbReference>
<dbReference type="Proteomes" id="UP000522333">
    <property type="component" value="Unassembled WGS sequence"/>
</dbReference>
<feature type="binding site" evidence="10">
    <location>
        <position position="148"/>
    </location>
    <ligand>
        <name>Mn(2+)</name>
        <dbReference type="ChEBI" id="CHEBI:29035"/>
    </ligand>
</feature>
<evidence type="ECO:0000256" key="10">
    <source>
        <dbReference type="HAMAP-Rule" id="MF_01470"/>
    </source>
</evidence>
<keyword evidence="1 10" id="KW-0540">Nuclease</keyword>
<evidence type="ECO:0000256" key="6">
    <source>
        <dbReference type="ARBA" id="ARBA00023118"/>
    </source>
</evidence>
<dbReference type="EMBL" id="JABAFY010000028">
    <property type="protein sequence ID" value="NME52493.1"/>
    <property type="molecule type" value="Genomic_DNA"/>
</dbReference>
<evidence type="ECO:0000256" key="8">
    <source>
        <dbReference type="ARBA" id="ARBA00023211"/>
    </source>
</evidence>
<dbReference type="GO" id="GO:0043571">
    <property type="term" value="P:maintenance of CRISPR repeat elements"/>
    <property type="evidence" value="ECO:0007669"/>
    <property type="project" value="UniProtKB-UniRule"/>
</dbReference>
<accession>A0A848CJL0</accession>
<dbReference type="EC" id="3.1.-.-" evidence="10"/>
<keyword evidence="4 10" id="KW-0378">Hydrolase</keyword>
<evidence type="ECO:0000256" key="7">
    <source>
        <dbReference type="ARBA" id="ARBA00023125"/>
    </source>
</evidence>
<evidence type="ECO:0000256" key="4">
    <source>
        <dbReference type="ARBA" id="ARBA00022801"/>
    </source>
</evidence>
<dbReference type="NCBIfam" id="TIGR03639">
    <property type="entry name" value="cas1_NMENI"/>
    <property type="match status" value="1"/>
</dbReference>
<keyword evidence="6 10" id="KW-0051">Antiviral defense</keyword>
<dbReference type="HAMAP" id="MF_01470">
    <property type="entry name" value="Cas1"/>
    <property type="match status" value="1"/>
</dbReference>
<dbReference type="GO" id="GO:0016787">
    <property type="term" value="F:hydrolase activity"/>
    <property type="evidence" value="ECO:0007669"/>
    <property type="project" value="UniProtKB-KW"/>
</dbReference>
<sequence length="299" mass="32732">MSWRGLCISSPARLDLRAGRLLLRREGEEDVSLPLEDLGFVVIDTPQVRLSAALLSACAEQGCLLLTVDARHMPCAAVLPLAPYYRQLSTLQAQVALGEVRKKRLWQACVRAKIGNQAACLRLLGRDGAERVAALRTKVGSGDPDNVEAVAARLYWSRLFRHFRRDPDAEDRCNSLLNYAYALLRACVARELAARGFAPALGIHHRGPYNAFNLADDLMEAWRPFADLLVARHLEAGPAGDDAELAPADKAALLGLLHGQVDWEGGRCLLPQAVGRQVEAVRAYYAEKGPLPPFPQLGE</sequence>
<dbReference type="PANTHER" id="PTHR34353:SF2">
    <property type="entry name" value="CRISPR-ASSOCIATED ENDONUCLEASE CAS1 1"/>
    <property type="match status" value="1"/>
</dbReference>
<dbReference type="NCBIfam" id="TIGR00287">
    <property type="entry name" value="cas1"/>
    <property type="match status" value="1"/>
</dbReference>